<name>A0A0A9BQ87_ARUDO</name>
<accession>A0A0A9BQ87</accession>
<organism evidence="1">
    <name type="scientific">Arundo donax</name>
    <name type="common">Giant reed</name>
    <name type="synonym">Donax arundinaceus</name>
    <dbReference type="NCBI Taxonomy" id="35708"/>
    <lineage>
        <taxon>Eukaryota</taxon>
        <taxon>Viridiplantae</taxon>
        <taxon>Streptophyta</taxon>
        <taxon>Embryophyta</taxon>
        <taxon>Tracheophyta</taxon>
        <taxon>Spermatophyta</taxon>
        <taxon>Magnoliopsida</taxon>
        <taxon>Liliopsida</taxon>
        <taxon>Poales</taxon>
        <taxon>Poaceae</taxon>
        <taxon>PACMAD clade</taxon>
        <taxon>Arundinoideae</taxon>
        <taxon>Arundineae</taxon>
        <taxon>Arundo</taxon>
    </lineage>
</organism>
<dbReference type="EMBL" id="GBRH01233572">
    <property type="protein sequence ID" value="JAD64323.1"/>
    <property type="molecule type" value="Transcribed_RNA"/>
</dbReference>
<dbReference type="AlphaFoldDB" id="A0A0A9BQ87"/>
<protein>
    <submittedName>
        <fullName evidence="1">Uncharacterized protein</fullName>
    </submittedName>
</protein>
<reference evidence="1" key="1">
    <citation type="submission" date="2014-09" db="EMBL/GenBank/DDBJ databases">
        <authorList>
            <person name="Magalhaes I.L.F."/>
            <person name="Oliveira U."/>
            <person name="Santos F.R."/>
            <person name="Vidigal T.H.D.A."/>
            <person name="Brescovit A.D."/>
            <person name="Santos A.J."/>
        </authorList>
    </citation>
    <scope>NUCLEOTIDE SEQUENCE</scope>
    <source>
        <tissue evidence="1">Shoot tissue taken approximately 20 cm above the soil surface</tissue>
    </source>
</reference>
<sequence length="44" mass="4918">MAVRWLGSPRRRDGQPSLPVFKVIDIGTPSTADPFCYTSLWVPV</sequence>
<proteinExistence type="predicted"/>
<evidence type="ECO:0000313" key="1">
    <source>
        <dbReference type="EMBL" id="JAD64323.1"/>
    </source>
</evidence>
<reference evidence="1" key="2">
    <citation type="journal article" date="2015" name="Data Brief">
        <title>Shoot transcriptome of the giant reed, Arundo donax.</title>
        <authorList>
            <person name="Barrero R.A."/>
            <person name="Guerrero F.D."/>
            <person name="Moolhuijzen P."/>
            <person name="Goolsby J.A."/>
            <person name="Tidwell J."/>
            <person name="Bellgard S.E."/>
            <person name="Bellgard M.I."/>
        </authorList>
    </citation>
    <scope>NUCLEOTIDE SEQUENCE</scope>
    <source>
        <tissue evidence="1">Shoot tissue taken approximately 20 cm above the soil surface</tissue>
    </source>
</reference>